<reference evidence="2" key="1">
    <citation type="submission" date="2021-03" db="EMBL/GenBank/DDBJ databases">
        <authorList>
            <person name="Bekaert M."/>
        </authorList>
    </citation>
    <scope>NUCLEOTIDE SEQUENCE</scope>
</reference>
<dbReference type="OrthoDB" id="418245at2759"/>
<dbReference type="AlphaFoldDB" id="A0A8S3QS63"/>
<dbReference type="InterPro" id="IPR032675">
    <property type="entry name" value="LRR_dom_sf"/>
</dbReference>
<name>A0A8S3QS63_MYTED</name>
<proteinExistence type="predicted"/>
<dbReference type="CDD" id="cd00037">
    <property type="entry name" value="CLECT"/>
    <property type="match status" value="1"/>
</dbReference>
<dbReference type="InterPro" id="IPR050111">
    <property type="entry name" value="C-type_lectin/snaclec_domain"/>
</dbReference>
<dbReference type="InterPro" id="IPR001304">
    <property type="entry name" value="C-type_lectin-like"/>
</dbReference>
<keyword evidence="3" id="KW-1185">Reference proteome</keyword>
<dbReference type="InterPro" id="IPR016187">
    <property type="entry name" value="CTDL_fold"/>
</dbReference>
<protein>
    <submittedName>
        <fullName evidence="2">MRC</fullName>
    </submittedName>
</protein>
<dbReference type="SUPFAM" id="SSF52058">
    <property type="entry name" value="L domain-like"/>
    <property type="match status" value="1"/>
</dbReference>
<evidence type="ECO:0000259" key="1">
    <source>
        <dbReference type="PROSITE" id="PS50041"/>
    </source>
</evidence>
<dbReference type="Proteomes" id="UP000683360">
    <property type="component" value="Unassembled WGS sequence"/>
</dbReference>
<feature type="domain" description="C-type lectin" evidence="1">
    <location>
        <begin position="102"/>
        <end position="210"/>
    </location>
</feature>
<dbReference type="Gene3D" id="3.10.100.10">
    <property type="entry name" value="Mannose-Binding Protein A, subunit A"/>
    <property type="match status" value="1"/>
</dbReference>
<comment type="caution">
    <text evidence="2">The sequence shown here is derived from an EMBL/GenBank/DDBJ whole genome shotgun (WGS) entry which is preliminary data.</text>
</comment>
<dbReference type="SMART" id="SM00034">
    <property type="entry name" value="CLECT"/>
    <property type="match status" value="1"/>
</dbReference>
<dbReference type="InterPro" id="IPR016186">
    <property type="entry name" value="C-type_lectin-like/link_sf"/>
</dbReference>
<dbReference type="SUPFAM" id="SSF56436">
    <property type="entry name" value="C-type lectin-like"/>
    <property type="match status" value="1"/>
</dbReference>
<dbReference type="PROSITE" id="PS50041">
    <property type="entry name" value="C_TYPE_LECTIN_2"/>
    <property type="match status" value="1"/>
</dbReference>
<gene>
    <name evidence="2" type="ORF">MEDL_12754</name>
</gene>
<dbReference type="EMBL" id="CAJPWZ010000658">
    <property type="protein sequence ID" value="CAG2197972.1"/>
    <property type="molecule type" value="Genomic_DNA"/>
</dbReference>
<dbReference type="Pfam" id="PF00059">
    <property type="entry name" value="Lectin_C"/>
    <property type="match status" value="1"/>
</dbReference>
<organism evidence="2 3">
    <name type="scientific">Mytilus edulis</name>
    <name type="common">Blue mussel</name>
    <dbReference type="NCBI Taxonomy" id="6550"/>
    <lineage>
        <taxon>Eukaryota</taxon>
        <taxon>Metazoa</taxon>
        <taxon>Spiralia</taxon>
        <taxon>Lophotrochozoa</taxon>
        <taxon>Mollusca</taxon>
        <taxon>Bivalvia</taxon>
        <taxon>Autobranchia</taxon>
        <taxon>Pteriomorphia</taxon>
        <taxon>Mytilida</taxon>
        <taxon>Mytiloidea</taxon>
        <taxon>Mytilidae</taxon>
        <taxon>Mytilinae</taxon>
        <taxon>Mytilus</taxon>
    </lineage>
</organism>
<dbReference type="PANTHER" id="PTHR22803">
    <property type="entry name" value="MANNOSE, PHOSPHOLIPASE, LECTIN RECEPTOR RELATED"/>
    <property type="match status" value="1"/>
</dbReference>
<dbReference type="PROSITE" id="PS51450">
    <property type="entry name" value="LRR"/>
    <property type="match status" value="1"/>
</dbReference>
<accession>A0A8S3QS63</accession>
<evidence type="ECO:0000313" key="2">
    <source>
        <dbReference type="EMBL" id="CAG2197972.1"/>
    </source>
</evidence>
<dbReference type="Gene3D" id="3.80.10.10">
    <property type="entry name" value="Ribonuclease Inhibitor"/>
    <property type="match status" value="1"/>
</dbReference>
<sequence>MQTSDHTYDEPTDEKGYTQLASISENHQKYDDLKPPGSHHSYFEPQPYHVKKRCERLVAGLTYIVIQSRDNTEVCIKSEDSGNAGFRISKIWTECPNDWKTFDVWCFKEFSEQRTWFQARDYCRKARTFCRNNGSDLVIIGSKEEYNFIISQTTKQHQGADFWIGLQKQMNQTYRWINGSHPTYLAWGIDEPKGDNNECVKSSTMYGNWSLNNNSIGNIPNGTFNGLTRLQNLNLDGNSISDTIFLKTLPTGIYTL</sequence>
<dbReference type="InterPro" id="IPR001611">
    <property type="entry name" value="Leu-rich_rpt"/>
</dbReference>
<evidence type="ECO:0000313" key="3">
    <source>
        <dbReference type="Proteomes" id="UP000683360"/>
    </source>
</evidence>